<comment type="subcellular location">
    <subcellularLocation>
        <location evidence="1">Cell outer membrane</location>
        <topology evidence="1">Multi-pass membrane protein</topology>
    </subcellularLocation>
</comment>
<keyword evidence="9" id="KW-0472">Membrane</keyword>
<dbReference type="GO" id="GO:0006811">
    <property type="term" value="P:monoatomic ion transport"/>
    <property type="evidence" value="ECO:0007669"/>
    <property type="project" value="UniProtKB-KW"/>
</dbReference>
<evidence type="ECO:0000256" key="8">
    <source>
        <dbReference type="ARBA" id="ARBA00023114"/>
    </source>
</evidence>
<evidence type="ECO:0000256" key="9">
    <source>
        <dbReference type="ARBA" id="ARBA00023136"/>
    </source>
</evidence>
<reference evidence="12 13" key="1">
    <citation type="submission" date="2020-04" db="EMBL/GenBank/DDBJ databases">
        <title>Ramlibacter sp. G-1-2-2 isolated from soil.</title>
        <authorList>
            <person name="Dahal R.H."/>
        </authorList>
    </citation>
    <scope>NUCLEOTIDE SEQUENCE [LARGE SCALE GENOMIC DNA]</scope>
    <source>
        <strain evidence="12 13">G-1-2-2</strain>
    </source>
</reference>
<keyword evidence="6" id="KW-0732">Signal</keyword>
<evidence type="ECO:0000313" key="12">
    <source>
        <dbReference type="EMBL" id="NML43192.1"/>
    </source>
</evidence>
<dbReference type="PANTHER" id="PTHR34501">
    <property type="entry name" value="PROTEIN YDDL-RELATED"/>
    <property type="match status" value="1"/>
</dbReference>
<dbReference type="Gene3D" id="2.40.160.10">
    <property type="entry name" value="Porin"/>
    <property type="match status" value="1"/>
</dbReference>
<evidence type="ECO:0000256" key="2">
    <source>
        <dbReference type="ARBA" id="ARBA00011233"/>
    </source>
</evidence>
<sequence>MDAAARARQDAAATAAAAPSPAAGGPLTVSSGANSATLYGLIDITLVTKDHADAAGNRLTTPPVSWFSGNRWGLTGQHVASGDLSVIFRLESEFESQTGEMDTPGNLFNRDAWLGVQSKSLGKLTIGRQNALARDPAGSAVYGDPYGPAKANLDEGGYTNNNNFKQMIFYAGSATGTRYDRGVVWKKAFDRVVAGLGYQFGDVPGSFNTGSTKTGTLAYNGDHFTVAGFLTDANIANLQHRTQSIGGNVQVTPLVRLNAGYFHYTAEQGGHFGDRKDNAWTVSTKLTPAGAFDYELGYQVMRAHNAGTAGGFVQNAYSDTSGITGVASGDRKTLYGSAFYHLDKVTEFYLAADHLSTTGTYLAAQAHGFKTQTEFGVGMRYRF</sequence>
<evidence type="ECO:0000256" key="4">
    <source>
        <dbReference type="ARBA" id="ARBA00022452"/>
    </source>
</evidence>
<keyword evidence="3" id="KW-0813">Transport</keyword>
<evidence type="ECO:0000313" key="13">
    <source>
        <dbReference type="Proteomes" id="UP000541185"/>
    </source>
</evidence>
<evidence type="ECO:0000256" key="5">
    <source>
        <dbReference type="ARBA" id="ARBA00022692"/>
    </source>
</evidence>
<feature type="compositionally biased region" description="Low complexity" evidence="11">
    <location>
        <begin position="10"/>
        <end position="23"/>
    </location>
</feature>
<comment type="subunit">
    <text evidence="2">Homotrimer.</text>
</comment>
<dbReference type="InterPro" id="IPR050298">
    <property type="entry name" value="Gram-neg_bact_OMP"/>
</dbReference>
<name>A0A848H0N5_9BURK</name>
<protein>
    <submittedName>
        <fullName evidence="12">Porin</fullName>
    </submittedName>
</protein>
<dbReference type="InterPro" id="IPR033900">
    <property type="entry name" value="Gram_neg_porin_domain"/>
</dbReference>
<dbReference type="Proteomes" id="UP000541185">
    <property type="component" value="Unassembled WGS sequence"/>
</dbReference>
<keyword evidence="7" id="KW-0406">Ion transport</keyword>
<dbReference type="CDD" id="cd00342">
    <property type="entry name" value="gram_neg_porins"/>
    <property type="match status" value="1"/>
</dbReference>
<proteinExistence type="predicted"/>
<dbReference type="SUPFAM" id="SSF56935">
    <property type="entry name" value="Porins"/>
    <property type="match status" value="1"/>
</dbReference>
<dbReference type="PANTHER" id="PTHR34501:SF9">
    <property type="entry name" value="MAJOR OUTER MEMBRANE PROTEIN P.IA"/>
    <property type="match status" value="1"/>
</dbReference>
<evidence type="ECO:0000256" key="11">
    <source>
        <dbReference type="SAM" id="MobiDB-lite"/>
    </source>
</evidence>
<evidence type="ECO:0000256" key="3">
    <source>
        <dbReference type="ARBA" id="ARBA00022448"/>
    </source>
</evidence>
<dbReference type="GO" id="GO:0015288">
    <property type="term" value="F:porin activity"/>
    <property type="evidence" value="ECO:0007669"/>
    <property type="project" value="UniProtKB-KW"/>
</dbReference>
<organism evidence="12 13">
    <name type="scientific">Ramlibacter agri</name>
    <dbReference type="NCBI Taxonomy" id="2728837"/>
    <lineage>
        <taxon>Bacteria</taxon>
        <taxon>Pseudomonadati</taxon>
        <taxon>Pseudomonadota</taxon>
        <taxon>Betaproteobacteria</taxon>
        <taxon>Burkholderiales</taxon>
        <taxon>Comamonadaceae</taxon>
        <taxon>Ramlibacter</taxon>
    </lineage>
</organism>
<evidence type="ECO:0000256" key="1">
    <source>
        <dbReference type="ARBA" id="ARBA00004571"/>
    </source>
</evidence>
<evidence type="ECO:0000256" key="7">
    <source>
        <dbReference type="ARBA" id="ARBA00023065"/>
    </source>
</evidence>
<keyword evidence="8" id="KW-0626">Porin</keyword>
<comment type="caution">
    <text evidence="12">The sequence shown here is derived from an EMBL/GenBank/DDBJ whole genome shotgun (WGS) entry which is preliminary data.</text>
</comment>
<evidence type="ECO:0000256" key="10">
    <source>
        <dbReference type="ARBA" id="ARBA00023237"/>
    </source>
</evidence>
<keyword evidence="10" id="KW-0998">Cell outer membrane</keyword>
<feature type="region of interest" description="Disordered" evidence="11">
    <location>
        <begin position="1"/>
        <end position="26"/>
    </location>
</feature>
<keyword evidence="5" id="KW-0812">Transmembrane</keyword>
<accession>A0A848H0N5</accession>
<dbReference type="GO" id="GO:0046930">
    <property type="term" value="C:pore complex"/>
    <property type="evidence" value="ECO:0007669"/>
    <property type="project" value="UniProtKB-KW"/>
</dbReference>
<evidence type="ECO:0000256" key="6">
    <source>
        <dbReference type="ARBA" id="ARBA00022729"/>
    </source>
</evidence>
<dbReference type="InterPro" id="IPR023614">
    <property type="entry name" value="Porin_dom_sf"/>
</dbReference>
<keyword evidence="4" id="KW-1134">Transmembrane beta strand</keyword>
<keyword evidence="13" id="KW-1185">Reference proteome</keyword>
<dbReference type="AlphaFoldDB" id="A0A848H0N5"/>
<dbReference type="EMBL" id="JABBFX010000001">
    <property type="protein sequence ID" value="NML43192.1"/>
    <property type="molecule type" value="Genomic_DNA"/>
</dbReference>
<dbReference type="GO" id="GO:0009279">
    <property type="term" value="C:cell outer membrane"/>
    <property type="evidence" value="ECO:0007669"/>
    <property type="project" value="UniProtKB-SubCell"/>
</dbReference>
<gene>
    <name evidence="12" type="ORF">HHL11_05480</name>
</gene>